<dbReference type="EMBL" id="MN739082">
    <property type="protein sequence ID" value="QHS87555.1"/>
    <property type="molecule type" value="Genomic_DNA"/>
</dbReference>
<proteinExistence type="predicted"/>
<name>A0A6C0B5M8_9ZZZZ</name>
<evidence type="ECO:0000313" key="1">
    <source>
        <dbReference type="EMBL" id="QHS87555.1"/>
    </source>
</evidence>
<dbReference type="AlphaFoldDB" id="A0A6C0B5M8"/>
<protein>
    <submittedName>
        <fullName evidence="1">Uncharacterized protein</fullName>
    </submittedName>
</protein>
<dbReference type="InterPro" id="IPR011990">
    <property type="entry name" value="TPR-like_helical_dom_sf"/>
</dbReference>
<reference evidence="1" key="1">
    <citation type="journal article" date="2020" name="Nature">
        <title>Giant virus diversity and host interactions through global metagenomics.</title>
        <authorList>
            <person name="Schulz F."/>
            <person name="Roux S."/>
            <person name="Paez-Espino D."/>
            <person name="Jungbluth S."/>
            <person name="Walsh D.A."/>
            <person name="Denef V.J."/>
            <person name="McMahon K.D."/>
            <person name="Konstantinidis K.T."/>
            <person name="Eloe-Fadrosh E.A."/>
            <person name="Kyrpides N.C."/>
            <person name="Woyke T."/>
        </authorList>
    </citation>
    <scope>NUCLEOTIDE SEQUENCE</scope>
    <source>
        <strain evidence="1">GVMAG-M-3300010157-4</strain>
    </source>
</reference>
<organism evidence="1">
    <name type="scientific">viral metagenome</name>
    <dbReference type="NCBI Taxonomy" id="1070528"/>
    <lineage>
        <taxon>unclassified sequences</taxon>
        <taxon>metagenomes</taxon>
        <taxon>organismal metagenomes</taxon>
    </lineage>
</organism>
<dbReference type="Gene3D" id="1.25.40.10">
    <property type="entry name" value="Tetratricopeptide repeat domain"/>
    <property type="match status" value="1"/>
</dbReference>
<accession>A0A6C0B5M8</accession>
<sequence>MCKKKISLGKAEYSKAMKALETTVWQWQPDHLLAAHYFENSGNAYASAEEFEFARQMYIKAYESHIKAKCESSGADALKRAAIMAANQGNRTIAAQHYREVADIWSGLGEIEKIGDYLMKAAQEMNNVPNKDDETIELQALASERLCAMDTPKDKIKESPILILEAYRFYFQLLVNRYVKNNDMNIQNPLFGVAKFMCNMYDVFGLESSCCKMMLSITILQLHLGDIILAEQTMLNEHFSNKDYLKSKECEVAEEMIQSFKLSDIDRLESAQHMVQLNYLDYPQIIKLAKNLSF</sequence>
<dbReference type="SUPFAM" id="SSF48452">
    <property type="entry name" value="TPR-like"/>
    <property type="match status" value="1"/>
</dbReference>